<dbReference type="Pfam" id="PF03092">
    <property type="entry name" value="BT1"/>
    <property type="match status" value="1"/>
</dbReference>
<dbReference type="InParanoid" id="K3WRL0"/>
<organism evidence="8 9">
    <name type="scientific">Globisporangium ultimum (strain ATCC 200006 / CBS 805.95 / DAOM BR144)</name>
    <name type="common">Pythium ultimum</name>
    <dbReference type="NCBI Taxonomy" id="431595"/>
    <lineage>
        <taxon>Eukaryota</taxon>
        <taxon>Sar</taxon>
        <taxon>Stramenopiles</taxon>
        <taxon>Oomycota</taxon>
        <taxon>Peronosporomycetes</taxon>
        <taxon>Pythiales</taxon>
        <taxon>Pythiaceae</taxon>
        <taxon>Globisporangium</taxon>
    </lineage>
</organism>
<protein>
    <recommendedName>
        <fullName evidence="10">Major facilitator superfamily associated domain-containing protein</fullName>
    </recommendedName>
</protein>
<dbReference type="EMBL" id="GL376585">
    <property type="status" value="NOT_ANNOTATED_CDS"/>
    <property type="molecule type" value="Genomic_DNA"/>
</dbReference>
<keyword evidence="6 7" id="KW-0472">Membrane</keyword>
<evidence type="ECO:0000256" key="1">
    <source>
        <dbReference type="ARBA" id="ARBA00004141"/>
    </source>
</evidence>
<reference evidence="9" key="1">
    <citation type="journal article" date="2010" name="Genome Biol.">
        <title>Genome sequence of the necrotrophic plant pathogen Pythium ultimum reveals original pathogenicity mechanisms and effector repertoire.</title>
        <authorList>
            <person name="Levesque C.A."/>
            <person name="Brouwer H."/>
            <person name="Cano L."/>
            <person name="Hamilton J.P."/>
            <person name="Holt C."/>
            <person name="Huitema E."/>
            <person name="Raffaele S."/>
            <person name="Robideau G.P."/>
            <person name="Thines M."/>
            <person name="Win J."/>
            <person name="Zerillo M.M."/>
            <person name="Beakes G.W."/>
            <person name="Boore J.L."/>
            <person name="Busam D."/>
            <person name="Dumas B."/>
            <person name="Ferriera S."/>
            <person name="Fuerstenberg S.I."/>
            <person name="Gachon C.M."/>
            <person name="Gaulin E."/>
            <person name="Govers F."/>
            <person name="Grenville-Briggs L."/>
            <person name="Horner N."/>
            <person name="Hostetler J."/>
            <person name="Jiang R.H."/>
            <person name="Johnson J."/>
            <person name="Krajaejun T."/>
            <person name="Lin H."/>
            <person name="Meijer H.J."/>
            <person name="Moore B."/>
            <person name="Morris P."/>
            <person name="Phuntmart V."/>
            <person name="Puiu D."/>
            <person name="Shetty J."/>
            <person name="Stajich J.E."/>
            <person name="Tripathy S."/>
            <person name="Wawra S."/>
            <person name="van West P."/>
            <person name="Whitty B.R."/>
            <person name="Coutinho P.M."/>
            <person name="Henrissat B."/>
            <person name="Martin F."/>
            <person name="Thomas P.D."/>
            <person name="Tyler B.M."/>
            <person name="De Vries R.P."/>
            <person name="Kamoun S."/>
            <person name="Yandell M."/>
            <person name="Tisserat N."/>
            <person name="Buell C.R."/>
        </authorList>
    </citation>
    <scope>NUCLEOTIDE SEQUENCE</scope>
    <source>
        <strain evidence="9">DAOM:BR144</strain>
    </source>
</reference>
<feature type="transmembrane region" description="Helical" evidence="7">
    <location>
        <begin position="39"/>
        <end position="60"/>
    </location>
</feature>
<dbReference type="VEuPathDB" id="FungiDB:PYU1_G007588"/>
<keyword evidence="5 7" id="KW-1133">Transmembrane helix</keyword>
<dbReference type="AlphaFoldDB" id="K3WRL0"/>
<comment type="similarity">
    <text evidence="2">Belongs to the major facilitator superfamily. Folate-biopterin transporter (TC 2.A.71) family.</text>
</comment>
<dbReference type="EnsemblProtists" id="PYU1_T007604">
    <property type="protein sequence ID" value="PYU1_T007604"/>
    <property type="gene ID" value="PYU1_G007588"/>
</dbReference>
<dbReference type="OMA" id="QRAIWQL"/>
<evidence type="ECO:0000256" key="7">
    <source>
        <dbReference type="SAM" id="Phobius"/>
    </source>
</evidence>
<feature type="transmembrane region" description="Helical" evidence="7">
    <location>
        <begin position="201"/>
        <end position="221"/>
    </location>
</feature>
<feature type="transmembrane region" description="Helical" evidence="7">
    <location>
        <begin position="308"/>
        <end position="335"/>
    </location>
</feature>
<keyword evidence="9" id="KW-1185">Reference proteome</keyword>
<reference evidence="9" key="2">
    <citation type="submission" date="2010-04" db="EMBL/GenBank/DDBJ databases">
        <authorList>
            <person name="Buell R."/>
            <person name="Hamilton J."/>
            <person name="Hostetler J."/>
        </authorList>
    </citation>
    <scope>NUCLEOTIDE SEQUENCE [LARGE SCALE GENOMIC DNA]</scope>
    <source>
        <strain evidence="9">DAOM:BR144</strain>
    </source>
</reference>
<dbReference type="Proteomes" id="UP000019132">
    <property type="component" value="Unassembled WGS sequence"/>
</dbReference>
<dbReference type="STRING" id="431595.K3WRL0"/>
<sequence length="534" mass="59233">MTQAEQDAMRRILAQRSSDLLPSKKGVVNLCEMAHFGLLVNYACIGFLNGLFPSLIYPFFKLYLNMESYQVSAALMVIQLPWSYKTVFGILSDHYPIFGYRRKSYILIGWLICFIALMVLAYSPHEDPYYASGEIHRTRNAAARIVDNPHAPEAGARYLIDIMFVCIGYVIADVACDGIMVELAQHEHIEVRGTAQSTIYIVRYSSNLVAGIVTALCFNGAEYGGSFSWSVSYHLVFYACGIITMLGAISTIFLLDEEPFPPDLLKHPFPEMWRIFKQRAIWQLMAFHFLNSFLSSFGFSGMASIQEYWAGIVPLNSSIASCVSTFLVVFATWLMRTYFLNASWRKMMLACSLFASAVNFSVNMIVTFDIERNEWFYLGGPQLAVVPDGMRHVISGFVTVEIAEHGFEGATYSLLTTVHNLATPCATSAYNFVDSFFDVTDADIASDTTHVRHQVAYCLLIALTAQLLGLATLKLLPKQKLEAQELKFHGGSSARAGLVALVVLLGALAWATTLNLLSIQSSTACLRIAGGRGC</sequence>
<dbReference type="Gene3D" id="1.20.1250.20">
    <property type="entry name" value="MFS general substrate transporter like domains"/>
    <property type="match status" value="1"/>
</dbReference>
<evidence type="ECO:0008006" key="10">
    <source>
        <dbReference type="Google" id="ProtNLM"/>
    </source>
</evidence>
<feature type="transmembrane region" description="Helical" evidence="7">
    <location>
        <begin position="280"/>
        <end position="302"/>
    </location>
</feature>
<evidence type="ECO:0000313" key="9">
    <source>
        <dbReference type="Proteomes" id="UP000019132"/>
    </source>
</evidence>
<proteinExistence type="inferred from homology"/>
<comment type="subcellular location">
    <subcellularLocation>
        <location evidence="1">Membrane</location>
        <topology evidence="1">Multi-pass membrane protein</topology>
    </subcellularLocation>
</comment>
<dbReference type="InterPro" id="IPR039309">
    <property type="entry name" value="BT1"/>
</dbReference>
<feature type="transmembrane region" description="Helical" evidence="7">
    <location>
        <begin position="158"/>
        <end position="180"/>
    </location>
</feature>
<feature type="transmembrane region" description="Helical" evidence="7">
    <location>
        <begin position="72"/>
        <end position="92"/>
    </location>
</feature>
<dbReference type="SUPFAM" id="SSF103473">
    <property type="entry name" value="MFS general substrate transporter"/>
    <property type="match status" value="1"/>
</dbReference>
<feature type="transmembrane region" description="Helical" evidence="7">
    <location>
        <begin position="233"/>
        <end position="255"/>
    </location>
</feature>
<evidence type="ECO:0000256" key="3">
    <source>
        <dbReference type="ARBA" id="ARBA00022448"/>
    </source>
</evidence>
<dbReference type="PANTHER" id="PTHR31585">
    <property type="entry name" value="FOLATE-BIOPTERIN TRANSPORTER 1, CHLOROPLASTIC"/>
    <property type="match status" value="1"/>
</dbReference>
<dbReference type="GO" id="GO:0016020">
    <property type="term" value="C:membrane"/>
    <property type="evidence" value="ECO:0007669"/>
    <property type="project" value="UniProtKB-SubCell"/>
</dbReference>
<evidence type="ECO:0000256" key="5">
    <source>
        <dbReference type="ARBA" id="ARBA00022989"/>
    </source>
</evidence>
<keyword evidence="4 7" id="KW-0812">Transmembrane</keyword>
<dbReference type="PANTHER" id="PTHR31585:SF5">
    <property type="entry name" value="RNA-BINDING S4 DOMAIN-CONTAINING PROTEIN"/>
    <property type="match status" value="1"/>
</dbReference>
<feature type="transmembrane region" description="Helical" evidence="7">
    <location>
        <begin position="104"/>
        <end position="122"/>
    </location>
</feature>
<feature type="transmembrane region" description="Helical" evidence="7">
    <location>
        <begin position="496"/>
        <end position="517"/>
    </location>
</feature>
<name>K3WRL0_GLOUD</name>
<reference evidence="8" key="3">
    <citation type="submission" date="2015-02" db="UniProtKB">
        <authorList>
            <consortium name="EnsemblProtists"/>
        </authorList>
    </citation>
    <scope>IDENTIFICATION</scope>
    <source>
        <strain evidence="8">DAOM BR144</strain>
    </source>
</reference>
<keyword evidence="3" id="KW-0813">Transport</keyword>
<dbReference type="InterPro" id="IPR036259">
    <property type="entry name" value="MFS_trans_sf"/>
</dbReference>
<accession>K3WRL0</accession>
<evidence type="ECO:0000313" key="8">
    <source>
        <dbReference type="EnsemblProtists" id="PYU1_T007604"/>
    </source>
</evidence>
<evidence type="ECO:0000256" key="2">
    <source>
        <dbReference type="ARBA" id="ARBA00007015"/>
    </source>
</evidence>
<feature type="transmembrane region" description="Helical" evidence="7">
    <location>
        <begin position="454"/>
        <end position="476"/>
    </location>
</feature>
<dbReference type="HOGENOM" id="CLU_018801_5_0_1"/>
<evidence type="ECO:0000256" key="6">
    <source>
        <dbReference type="ARBA" id="ARBA00023136"/>
    </source>
</evidence>
<dbReference type="eggNOG" id="ENOG502RVJ4">
    <property type="taxonomic scope" value="Eukaryota"/>
</dbReference>
<evidence type="ECO:0000256" key="4">
    <source>
        <dbReference type="ARBA" id="ARBA00022692"/>
    </source>
</evidence>